<accession>A0ABM6RQ27</accession>
<feature type="transmembrane region" description="Helical" evidence="7">
    <location>
        <begin position="94"/>
        <end position="113"/>
    </location>
</feature>
<feature type="transmembrane region" description="Helical" evidence="7">
    <location>
        <begin position="159"/>
        <end position="182"/>
    </location>
</feature>
<evidence type="ECO:0000256" key="1">
    <source>
        <dbReference type="ARBA" id="ARBA00004651"/>
    </source>
</evidence>
<reference evidence="9 10" key="1">
    <citation type="journal article" date="2019" name="Sci. Rep.">
        <title>Sulfobacillus thermotolerans: new insights into resistance and metabolic capacities of acidophilic chemolithotrophs.</title>
        <authorList>
            <person name="Panyushkina A.E."/>
            <person name="Babenko V.V."/>
            <person name="Nikitina A.S."/>
            <person name="Selezneva O.V."/>
            <person name="Tsaplina I.A."/>
            <person name="Letarova M.A."/>
            <person name="Kostryukova E.S."/>
            <person name="Letarov A.V."/>
        </authorList>
    </citation>
    <scope>NUCLEOTIDE SEQUENCE [LARGE SCALE GENOMIC DNA]</scope>
    <source>
        <strain evidence="9 10">Kr1</strain>
    </source>
</reference>
<dbReference type="InterPro" id="IPR050189">
    <property type="entry name" value="MFS_Efflux_Transporters"/>
</dbReference>
<dbReference type="PROSITE" id="PS50850">
    <property type="entry name" value="MFS"/>
    <property type="match status" value="1"/>
</dbReference>
<evidence type="ECO:0000256" key="3">
    <source>
        <dbReference type="ARBA" id="ARBA00022475"/>
    </source>
</evidence>
<feature type="domain" description="Major facilitator superfamily (MFS) profile" evidence="8">
    <location>
        <begin position="4"/>
        <end position="380"/>
    </location>
</feature>
<dbReference type="Pfam" id="PF07690">
    <property type="entry name" value="MFS_1"/>
    <property type="match status" value="2"/>
</dbReference>
<feature type="transmembrane region" description="Helical" evidence="7">
    <location>
        <begin position="291"/>
        <end position="313"/>
    </location>
</feature>
<evidence type="ECO:0000313" key="10">
    <source>
        <dbReference type="Proteomes" id="UP000325292"/>
    </source>
</evidence>
<keyword evidence="5 7" id="KW-1133">Transmembrane helix</keyword>
<dbReference type="Gene3D" id="1.20.1250.20">
    <property type="entry name" value="MFS general substrate transporter like domains"/>
    <property type="match status" value="2"/>
</dbReference>
<evidence type="ECO:0000256" key="2">
    <source>
        <dbReference type="ARBA" id="ARBA00022448"/>
    </source>
</evidence>
<feature type="transmembrane region" description="Helical" evidence="7">
    <location>
        <begin position="34"/>
        <end position="58"/>
    </location>
</feature>
<evidence type="ECO:0000256" key="7">
    <source>
        <dbReference type="SAM" id="Phobius"/>
    </source>
</evidence>
<dbReference type="InterPro" id="IPR011701">
    <property type="entry name" value="MFS"/>
</dbReference>
<evidence type="ECO:0000313" key="9">
    <source>
        <dbReference type="EMBL" id="AUW93413.1"/>
    </source>
</evidence>
<feature type="transmembrane region" description="Helical" evidence="7">
    <location>
        <begin position="268"/>
        <end position="285"/>
    </location>
</feature>
<keyword evidence="6 7" id="KW-0472">Membrane</keyword>
<evidence type="ECO:0000256" key="6">
    <source>
        <dbReference type="ARBA" id="ARBA00023136"/>
    </source>
</evidence>
<dbReference type="SUPFAM" id="SSF103473">
    <property type="entry name" value="MFS general substrate transporter"/>
    <property type="match status" value="1"/>
</dbReference>
<dbReference type="PANTHER" id="PTHR43124">
    <property type="entry name" value="PURINE EFFLUX PUMP PBUE"/>
    <property type="match status" value="1"/>
</dbReference>
<feature type="transmembrane region" description="Helical" evidence="7">
    <location>
        <begin position="203"/>
        <end position="221"/>
    </location>
</feature>
<dbReference type="RefSeq" id="WP_103375156.1">
    <property type="nucleotide sequence ID" value="NZ_CP133983.1"/>
</dbReference>
<dbReference type="Proteomes" id="UP000325292">
    <property type="component" value="Chromosome"/>
</dbReference>
<protein>
    <recommendedName>
        <fullName evidence="8">Major facilitator superfamily (MFS) profile domain-containing protein</fullName>
    </recommendedName>
</protein>
<gene>
    <name evidence="9" type="ORF">BXT84_05130</name>
</gene>
<feature type="transmembrane region" description="Helical" evidence="7">
    <location>
        <begin position="356"/>
        <end position="376"/>
    </location>
</feature>
<dbReference type="EMBL" id="CP019454">
    <property type="protein sequence ID" value="AUW93413.1"/>
    <property type="molecule type" value="Genomic_DNA"/>
</dbReference>
<organism evidence="9 10">
    <name type="scientific">Sulfobacillus thermotolerans</name>
    <dbReference type="NCBI Taxonomy" id="338644"/>
    <lineage>
        <taxon>Bacteria</taxon>
        <taxon>Bacillati</taxon>
        <taxon>Bacillota</taxon>
        <taxon>Clostridia</taxon>
        <taxon>Eubacteriales</taxon>
        <taxon>Clostridiales Family XVII. Incertae Sedis</taxon>
        <taxon>Sulfobacillus</taxon>
    </lineage>
</organism>
<keyword evidence="10" id="KW-1185">Reference proteome</keyword>
<evidence type="ECO:0000256" key="4">
    <source>
        <dbReference type="ARBA" id="ARBA00022692"/>
    </source>
</evidence>
<keyword evidence="2" id="KW-0813">Transport</keyword>
<keyword evidence="4 7" id="KW-0812">Transmembrane</keyword>
<feature type="transmembrane region" description="Helical" evidence="7">
    <location>
        <begin position="241"/>
        <end position="261"/>
    </location>
</feature>
<feature type="transmembrane region" description="Helical" evidence="7">
    <location>
        <begin position="7"/>
        <end position="28"/>
    </location>
</feature>
<feature type="transmembrane region" description="Helical" evidence="7">
    <location>
        <begin position="134"/>
        <end position="153"/>
    </location>
</feature>
<evidence type="ECO:0000259" key="8">
    <source>
        <dbReference type="PROSITE" id="PS50850"/>
    </source>
</evidence>
<dbReference type="InterPro" id="IPR020846">
    <property type="entry name" value="MFS_dom"/>
</dbReference>
<feature type="transmembrane region" description="Helical" evidence="7">
    <location>
        <begin position="70"/>
        <end position="88"/>
    </location>
</feature>
<proteinExistence type="predicted"/>
<evidence type="ECO:0000256" key="5">
    <source>
        <dbReference type="ARBA" id="ARBA00022989"/>
    </source>
</evidence>
<comment type="subcellular location">
    <subcellularLocation>
        <location evidence="1">Cell membrane</location>
        <topology evidence="1">Multi-pass membrane protein</topology>
    </subcellularLocation>
</comment>
<sequence>MRVRLWAVNGAGLAFNVSFLMLALLVPIDATRLGYHAWVVGLLAATPGVMQLPARILSGPLTSFFGERRLLLITFAVGASAGLCAATIDIRVVGLILAQLLIGAARGVFWTAAQSLASKLGSDPARNLGQFTSATKAGALLGIATSGSVAGIWGMPVAFGLSAFLSVVAGALAWTFPTFATAATGADFMNAVKSLGPVAKKPVVVVSGLVALLTALPQALAQSFYPIKLLSLHMSAQDATAITALQSFGMIAAGLGATILLRRWGFRPVILGSIALLGMSVALSSTGTATLVAVFLLLGGIAAGLLNVGFLSAVTMYGDASQRGLYFGVTQVYFVLAMIATPVISGLLVVKTSLSAMFLADGVFTLITGAVVWGLWSWGFRRAEPIAP</sequence>
<dbReference type="InterPro" id="IPR036259">
    <property type="entry name" value="MFS_trans_sf"/>
</dbReference>
<feature type="transmembrane region" description="Helical" evidence="7">
    <location>
        <begin position="325"/>
        <end position="350"/>
    </location>
</feature>
<keyword evidence="3" id="KW-1003">Cell membrane</keyword>
<dbReference type="PANTHER" id="PTHR43124:SF3">
    <property type="entry name" value="CHLORAMPHENICOL EFFLUX PUMP RV0191"/>
    <property type="match status" value="1"/>
</dbReference>
<name>A0ABM6RQ27_9FIRM</name>